<keyword evidence="3" id="KW-0238">DNA-binding</keyword>
<evidence type="ECO:0000256" key="3">
    <source>
        <dbReference type="ARBA" id="ARBA00023125"/>
    </source>
</evidence>
<name>A0A8T2SKA2_CERRI</name>
<keyword evidence="4" id="KW-0804">Transcription</keyword>
<evidence type="ECO:0000313" key="7">
    <source>
        <dbReference type="EMBL" id="KAH7332435.1"/>
    </source>
</evidence>
<accession>A0A8T2SKA2</accession>
<dbReference type="PANTHER" id="PTHR31221:SF42">
    <property type="entry name" value="WRKY TRANSCRIPTION FACTOR 49-RELATED"/>
    <property type="match status" value="1"/>
</dbReference>
<evidence type="ECO:0000256" key="2">
    <source>
        <dbReference type="ARBA" id="ARBA00023015"/>
    </source>
</evidence>
<dbReference type="PANTHER" id="PTHR31221">
    <property type="entry name" value="WRKY TRANSCRIPTION FACTOR PROTEIN 1-RELATED"/>
    <property type="match status" value="1"/>
</dbReference>
<comment type="subcellular location">
    <subcellularLocation>
        <location evidence="1">Nucleus</location>
    </subcellularLocation>
</comment>
<reference evidence="7" key="1">
    <citation type="submission" date="2021-08" db="EMBL/GenBank/DDBJ databases">
        <title>WGS assembly of Ceratopteris richardii.</title>
        <authorList>
            <person name="Marchant D.B."/>
            <person name="Chen G."/>
            <person name="Jenkins J."/>
            <person name="Shu S."/>
            <person name="Leebens-Mack J."/>
            <person name="Grimwood J."/>
            <person name="Schmutz J."/>
            <person name="Soltis P."/>
            <person name="Soltis D."/>
            <person name="Chen Z.-H."/>
        </authorList>
    </citation>
    <scope>NUCLEOTIDE SEQUENCE</scope>
    <source>
        <strain evidence="7">Whitten #5841</strain>
        <tissue evidence="7">Leaf</tissue>
    </source>
</reference>
<dbReference type="PROSITE" id="PS50811">
    <property type="entry name" value="WRKY"/>
    <property type="match status" value="1"/>
</dbReference>
<dbReference type="InterPro" id="IPR044810">
    <property type="entry name" value="WRKY_plant"/>
</dbReference>
<evidence type="ECO:0000256" key="1">
    <source>
        <dbReference type="ARBA" id="ARBA00004123"/>
    </source>
</evidence>
<dbReference type="Gene3D" id="2.20.25.80">
    <property type="entry name" value="WRKY domain"/>
    <property type="match status" value="1"/>
</dbReference>
<dbReference type="GO" id="GO:0005634">
    <property type="term" value="C:nucleus"/>
    <property type="evidence" value="ECO:0007669"/>
    <property type="project" value="UniProtKB-SubCell"/>
</dbReference>
<dbReference type="SMART" id="SM00774">
    <property type="entry name" value="WRKY"/>
    <property type="match status" value="1"/>
</dbReference>
<evidence type="ECO:0000256" key="5">
    <source>
        <dbReference type="ARBA" id="ARBA00023242"/>
    </source>
</evidence>
<organism evidence="7 8">
    <name type="scientific">Ceratopteris richardii</name>
    <name type="common">Triangle waterfern</name>
    <dbReference type="NCBI Taxonomy" id="49495"/>
    <lineage>
        <taxon>Eukaryota</taxon>
        <taxon>Viridiplantae</taxon>
        <taxon>Streptophyta</taxon>
        <taxon>Embryophyta</taxon>
        <taxon>Tracheophyta</taxon>
        <taxon>Polypodiopsida</taxon>
        <taxon>Polypodiidae</taxon>
        <taxon>Polypodiales</taxon>
        <taxon>Pteridineae</taxon>
        <taxon>Pteridaceae</taxon>
        <taxon>Parkerioideae</taxon>
        <taxon>Ceratopteris</taxon>
    </lineage>
</organism>
<protein>
    <recommendedName>
        <fullName evidence="6">WRKY domain-containing protein</fullName>
    </recommendedName>
</protein>
<evidence type="ECO:0000313" key="8">
    <source>
        <dbReference type="Proteomes" id="UP000825935"/>
    </source>
</evidence>
<evidence type="ECO:0000259" key="6">
    <source>
        <dbReference type="PROSITE" id="PS50811"/>
    </source>
</evidence>
<dbReference type="GO" id="GO:0043565">
    <property type="term" value="F:sequence-specific DNA binding"/>
    <property type="evidence" value="ECO:0007669"/>
    <property type="project" value="InterPro"/>
</dbReference>
<dbReference type="InterPro" id="IPR003657">
    <property type="entry name" value="WRKY_dom"/>
</dbReference>
<dbReference type="OrthoDB" id="652816at2759"/>
<proteinExistence type="predicted"/>
<keyword evidence="5" id="KW-0539">Nucleus</keyword>
<dbReference type="Pfam" id="PF03106">
    <property type="entry name" value="WRKY"/>
    <property type="match status" value="1"/>
</dbReference>
<keyword evidence="2" id="KW-0805">Transcription regulation</keyword>
<dbReference type="SUPFAM" id="SSF118290">
    <property type="entry name" value="WRKY DNA-binding domain"/>
    <property type="match status" value="1"/>
</dbReference>
<evidence type="ECO:0000256" key="4">
    <source>
        <dbReference type="ARBA" id="ARBA00023163"/>
    </source>
</evidence>
<comment type="caution">
    <text evidence="7">The sequence shown here is derived from an EMBL/GenBank/DDBJ whole genome shotgun (WGS) entry which is preliminary data.</text>
</comment>
<dbReference type="OMA" id="WENSITW"/>
<dbReference type="EMBL" id="CM035425">
    <property type="protein sequence ID" value="KAH7332435.1"/>
    <property type="molecule type" value="Genomic_DNA"/>
</dbReference>
<keyword evidence="8" id="KW-1185">Reference proteome</keyword>
<sequence>MHTCTLITVQIECHRCADFPQISFMAIVLCLNSILMHVTRFWENSITWRRWQKRSQMEPRYTMKIRCEGDAVNDGYRWRKYGQKSIKNSSHPRSYYRCSSGKCKVKKQVERSSEDAGMLVVSYEGIHLHHRPTSLPMPSTHACVSLLPTHDNPFQKSFPM</sequence>
<gene>
    <name evidence="7" type="ORF">KP509_20G087100</name>
</gene>
<dbReference type="Proteomes" id="UP000825935">
    <property type="component" value="Chromosome 20"/>
</dbReference>
<feature type="domain" description="WRKY" evidence="6">
    <location>
        <begin position="67"/>
        <end position="132"/>
    </location>
</feature>
<dbReference type="InterPro" id="IPR036576">
    <property type="entry name" value="WRKY_dom_sf"/>
</dbReference>
<dbReference type="AlphaFoldDB" id="A0A8T2SKA2"/>
<dbReference type="GO" id="GO:0003700">
    <property type="term" value="F:DNA-binding transcription factor activity"/>
    <property type="evidence" value="ECO:0007669"/>
    <property type="project" value="InterPro"/>
</dbReference>